<sequence length="67" mass="7527">MKKKQVKLSRMFKGGRFVGYCLSVDGEMLSHQTDIKIETTAPPHSSISVSFLWHPSVVDDAPDIHLE</sequence>
<reference evidence="1" key="1">
    <citation type="submission" date="2018-07" db="EMBL/GenBank/DDBJ databases">
        <authorList>
            <person name="Ashton P.M."/>
            <person name="Dallman T."/>
            <person name="Nair S."/>
            <person name="De Pinna E."/>
            <person name="Peters T."/>
            <person name="Grant K."/>
        </authorList>
    </citation>
    <scope>NUCLEOTIDE SEQUENCE</scope>
    <source>
        <strain evidence="1">296838</strain>
    </source>
</reference>
<proteinExistence type="predicted"/>
<dbReference type="EMBL" id="AAGUAT010000347">
    <property type="protein sequence ID" value="EBR9859719.1"/>
    <property type="molecule type" value="Genomic_DNA"/>
</dbReference>
<name>A0A5U8T207_SALET</name>
<evidence type="ECO:0000313" key="1">
    <source>
        <dbReference type="EMBL" id="EBR9859719.1"/>
    </source>
</evidence>
<accession>A0A5U8T207</accession>
<gene>
    <name evidence="1" type="ORF">DS524_28685</name>
</gene>
<protein>
    <submittedName>
        <fullName evidence="1">Uncharacterized protein</fullName>
    </submittedName>
</protein>
<comment type="caution">
    <text evidence="1">The sequence shown here is derived from an EMBL/GenBank/DDBJ whole genome shotgun (WGS) entry which is preliminary data.</text>
</comment>
<organism evidence="1">
    <name type="scientific">Salmonella enterica subsp. enterica serovar Chester</name>
    <dbReference type="NCBI Taxonomy" id="149386"/>
    <lineage>
        <taxon>Bacteria</taxon>
        <taxon>Pseudomonadati</taxon>
        <taxon>Pseudomonadota</taxon>
        <taxon>Gammaproteobacteria</taxon>
        <taxon>Enterobacterales</taxon>
        <taxon>Enterobacteriaceae</taxon>
        <taxon>Salmonella</taxon>
    </lineage>
</organism>
<dbReference type="AlphaFoldDB" id="A0A5U8T207"/>